<accession>A0A0C9XUY3</accession>
<dbReference type="AlphaFoldDB" id="A0A0C9XUY3"/>
<reference evidence="2 3" key="1">
    <citation type="submission" date="2014-04" db="EMBL/GenBank/DDBJ databases">
        <authorList>
            <consortium name="DOE Joint Genome Institute"/>
            <person name="Kuo A."/>
            <person name="Kohler A."/>
            <person name="Costa M.D."/>
            <person name="Nagy L.G."/>
            <person name="Floudas D."/>
            <person name="Copeland A."/>
            <person name="Barry K.W."/>
            <person name="Cichocki N."/>
            <person name="Veneault-Fourrey C."/>
            <person name="LaButti K."/>
            <person name="Lindquist E.A."/>
            <person name="Lipzen A."/>
            <person name="Lundell T."/>
            <person name="Morin E."/>
            <person name="Murat C."/>
            <person name="Sun H."/>
            <person name="Tunlid A."/>
            <person name="Henrissat B."/>
            <person name="Grigoriev I.V."/>
            <person name="Hibbett D.S."/>
            <person name="Martin F."/>
            <person name="Nordberg H.P."/>
            <person name="Cantor M.N."/>
            <person name="Hua S.X."/>
        </authorList>
    </citation>
    <scope>NUCLEOTIDE SEQUENCE [LARGE SCALE GENOMIC DNA]</scope>
    <source>
        <strain evidence="2 3">441</strain>
    </source>
</reference>
<feature type="region of interest" description="Disordered" evidence="1">
    <location>
        <begin position="23"/>
        <end position="64"/>
    </location>
</feature>
<sequence>MSNVCACEPGTVPDTHNLFISIGTSPNALDIPEHDREPTVPATGSTGPPQPRTESPGLQNPLVN</sequence>
<evidence type="ECO:0000256" key="1">
    <source>
        <dbReference type="SAM" id="MobiDB-lite"/>
    </source>
</evidence>
<feature type="compositionally biased region" description="Polar residues" evidence="1">
    <location>
        <begin position="42"/>
        <end position="64"/>
    </location>
</feature>
<keyword evidence="3" id="KW-1185">Reference proteome</keyword>
<reference evidence="3" key="2">
    <citation type="submission" date="2015-01" db="EMBL/GenBank/DDBJ databases">
        <title>Evolutionary Origins and Diversification of the Mycorrhizal Mutualists.</title>
        <authorList>
            <consortium name="DOE Joint Genome Institute"/>
            <consortium name="Mycorrhizal Genomics Consortium"/>
            <person name="Kohler A."/>
            <person name="Kuo A."/>
            <person name="Nagy L.G."/>
            <person name="Floudas D."/>
            <person name="Copeland A."/>
            <person name="Barry K.W."/>
            <person name="Cichocki N."/>
            <person name="Veneault-Fourrey C."/>
            <person name="LaButti K."/>
            <person name="Lindquist E.A."/>
            <person name="Lipzen A."/>
            <person name="Lundell T."/>
            <person name="Morin E."/>
            <person name="Murat C."/>
            <person name="Riley R."/>
            <person name="Ohm R."/>
            <person name="Sun H."/>
            <person name="Tunlid A."/>
            <person name="Henrissat B."/>
            <person name="Grigoriev I.V."/>
            <person name="Hibbett D.S."/>
            <person name="Martin F."/>
        </authorList>
    </citation>
    <scope>NUCLEOTIDE SEQUENCE [LARGE SCALE GENOMIC DNA]</scope>
    <source>
        <strain evidence="3">441</strain>
    </source>
</reference>
<evidence type="ECO:0000313" key="2">
    <source>
        <dbReference type="EMBL" id="KIK16230.1"/>
    </source>
</evidence>
<gene>
    <name evidence="2" type="ORF">PISMIDRAFT_686532</name>
</gene>
<organism evidence="2 3">
    <name type="scientific">Pisolithus microcarpus 441</name>
    <dbReference type="NCBI Taxonomy" id="765257"/>
    <lineage>
        <taxon>Eukaryota</taxon>
        <taxon>Fungi</taxon>
        <taxon>Dikarya</taxon>
        <taxon>Basidiomycota</taxon>
        <taxon>Agaricomycotina</taxon>
        <taxon>Agaricomycetes</taxon>
        <taxon>Agaricomycetidae</taxon>
        <taxon>Boletales</taxon>
        <taxon>Sclerodermatineae</taxon>
        <taxon>Pisolithaceae</taxon>
        <taxon>Pisolithus</taxon>
    </lineage>
</organism>
<name>A0A0C9XUY3_9AGAM</name>
<proteinExistence type="predicted"/>
<protein>
    <submittedName>
        <fullName evidence="2">Uncharacterized protein</fullName>
    </submittedName>
</protein>
<dbReference type="Proteomes" id="UP000054018">
    <property type="component" value="Unassembled WGS sequence"/>
</dbReference>
<dbReference type="EMBL" id="KN833864">
    <property type="protein sequence ID" value="KIK16230.1"/>
    <property type="molecule type" value="Genomic_DNA"/>
</dbReference>
<dbReference type="HOGENOM" id="CLU_2868537_0_0_1"/>
<evidence type="ECO:0000313" key="3">
    <source>
        <dbReference type="Proteomes" id="UP000054018"/>
    </source>
</evidence>